<keyword evidence="2" id="KW-0812">Transmembrane</keyword>
<dbReference type="EMBL" id="CP019640">
    <property type="protein sequence ID" value="AQQ51993.1"/>
    <property type="molecule type" value="Genomic_DNA"/>
</dbReference>
<dbReference type="Proteomes" id="UP000188184">
    <property type="component" value="Chromosome"/>
</dbReference>
<name>A0A1Q2KV21_9BACL</name>
<feature type="transmembrane region" description="Helical" evidence="2">
    <location>
        <begin position="77"/>
        <end position="95"/>
    </location>
</feature>
<dbReference type="InterPro" id="IPR011701">
    <property type="entry name" value="MFS"/>
</dbReference>
<dbReference type="AlphaFoldDB" id="A0A1Q2KV21"/>
<dbReference type="OrthoDB" id="9814001at2"/>
<keyword evidence="4" id="KW-1185">Reference proteome</keyword>
<feature type="transmembrane region" description="Helical" evidence="2">
    <location>
        <begin position="265"/>
        <end position="289"/>
    </location>
</feature>
<sequence>MTEKQPIWTKSFINIFISTFFVFAVFYALLTLLPIYVLDTFDGTAAQAGLVVSVFLLSVILLRPFTGMILDKFGKKPMLLISVLIFGLTTFIYVFTDSIGLLLALRFFHGLSFSIATTVAGAIAADIIPASRRGEGIGYYGMAMNLAVVAGPFIALTLQPLISYEAIFLLFGVIMLAGFVCSLFVKDVSTAPAEKTGRKLSLDNMLERRSFPIAFVGFFVAVAYSSIIAFISIYAETLGLIQTAGFFFAIYAAAMLLVRPFTGRLFDIAGPTVVIIPSFILFSAGLFLLSMTTTSWQLLLSGVLVGLGYGTLLPSLQTLAIQAAPHNRSAYATATFFMMFDAGIASGSLLLGATVGFLGYADLYLALAVGVLLIILLYLWQASRQRIQSR</sequence>
<organism evidence="3 4">
    <name type="scientific">Planococcus lenghuensis</name>
    <dbReference type="NCBI Taxonomy" id="2213202"/>
    <lineage>
        <taxon>Bacteria</taxon>
        <taxon>Bacillati</taxon>
        <taxon>Bacillota</taxon>
        <taxon>Bacilli</taxon>
        <taxon>Bacillales</taxon>
        <taxon>Caryophanaceae</taxon>
        <taxon>Planococcus</taxon>
    </lineage>
</organism>
<feature type="transmembrane region" description="Helical" evidence="2">
    <location>
        <begin position="137"/>
        <end position="156"/>
    </location>
</feature>
<feature type="transmembrane region" description="Helical" evidence="2">
    <location>
        <begin position="162"/>
        <end position="185"/>
    </location>
</feature>
<keyword evidence="2" id="KW-0472">Membrane</keyword>
<protein>
    <submittedName>
        <fullName evidence="3">MFS transporter</fullName>
    </submittedName>
</protein>
<feature type="transmembrane region" description="Helical" evidence="2">
    <location>
        <begin position="107"/>
        <end position="125"/>
    </location>
</feature>
<dbReference type="CDD" id="cd17489">
    <property type="entry name" value="MFS_YfcJ_like"/>
    <property type="match status" value="1"/>
</dbReference>
<dbReference type="PANTHER" id="PTHR23531:SF2">
    <property type="entry name" value="PERMEASE"/>
    <property type="match status" value="1"/>
</dbReference>
<feature type="transmembrane region" description="Helical" evidence="2">
    <location>
        <begin position="334"/>
        <end position="357"/>
    </location>
</feature>
<dbReference type="SUPFAM" id="SSF103473">
    <property type="entry name" value="MFS general substrate transporter"/>
    <property type="match status" value="1"/>
</dbReference>
<evidence type="ECO:0000256" key="1">
    <source>
        <dbReference type="ARBA" id="ARBA00004651"/>
    </source>
</evidence>
<dbReference type="Gene3D" id="1.20.1250.20">
    <property type="entry name" value="MFS general substrate transporter like domains"/>
    <property type="match status" value="1"/>
</dbReference>
<feature type="transmembrane region" description="Helical" evidence="2">
    <location>
        <begin position="12"/>
        <end position="38"/>
    </location>
</feature>
<gene>
    <name evidence="3" type="ORF">B0X71_01870</name>
</gene>
<proteinExistence type="predicted"/>
<feature type="transmembrane region" description="Helical" evidence="2">
    <location>
        <begin position="363"/>
        <end position="380"/>
    </location>
</feature>
<dbReference type="GO" id="GO:0022857">
    <property type="term" value="F:transmembrane transporter activity"/>
    <property type="evidence" value="ECO:0007669"/>
    <property type="project" value="InterPro"/>
</dbReference>
<accession>A0A1Q2KV21</accession>
<evidence type="ECO:0000256" key="2">
    <source>
        <dbReference type="SAM" id="Phobius"/>
    </source>
</evidence>
<dbReference type="Pfam" id="PF07690">
    <property type="entry name" value="MFS_1"/>
    <property type="match status" value="1"/>
</dbReference>
<feature type="transmembrane region" description="Helical" evidence="2">
    <location>
        <begin position="240"/>
        <end position="258"/>
    </location>
</feature>
<dbReference type="GO" id="GO:0005886">
    <property type="term" value="C:plasma membrane"/>
    <property type="evidence" value="ECO:0007669"/>
    <property type="project" value="UniProtKB-SubCell"/>
</dbReference>
<dbReference type="KEGG" id="pmar:B0X71_01870"/>
<dbReference type="InterPro" id="IPR036259">
    <property type="entry name" value="MFS_trans_sf"/>
</dbReference>
<keyword evidence="2" id="KW-1133">Transmembrane helix</keyword>
<evidence type="ECO:0000313" key="3">
    <source>
        <dbReference type="EMBL" id="AQQ51993.1"/>
    </source>
</evidence>
<comment type="subcellular location">
    <subcellularLocation>
        <location evidence="1">Cell membrane</location>
        <topology evidence="1">Multi-pass membrane protein</topology>
    </subcellularLocation>
</comment>
<reference evidence="3 4" key="1">
    <citation type="submission" date="2017-02" db="EMBL/GenBank/DDBJ databases">
        <title>The complete genomic sequence of a novel cold adapted crude oil-degrading bacterium Planococcus qaidamina Y42.</title>
        <authorList>
            <person name="Yang R."/>
        </authorList>
    </citation>
    <scope>NUCLEOTIDE SEQUENCE [LARGE SCALE GENOMIC DNA]</scope>
    <source>
        <strain evidence="3 4">Y42</strain>
    </source>
</reference>
<feature type="transmembrane region" description="Helical" evidence="2">
    <location>
        <begin position="44"/>
        <end position="65"/>
    </location>
</feature>
<dbReference type="RefSeq" id="WP_077587864.1">
    <property type="nucleotide sequence ID" value="NZ_CP019640.1"/>
</dbReference>
<feature type="transmembrane region" description="Helical" evidence="2">
    <location>
        <begin position="211"/>
        <end position="234"/>
    </location>
</feature>
<feature type="transmembrane region" description="Helical" evidence="2">
    <location>
        <begin position="295"/>
        <end position="313"/>
    </location>
</feature>
<dbReference type="InterPro" id="IPR052714">
    <property type="entry name" value="MFS_Exporter"/>
</dbReference>
<evidence type="ECO:0000313" key="4">
    <source>
        <dbReference type="Proteomes" id="UP000188184"/>
    </source>
</evidence>
<dbReference type="PANTHER" id="PTHR23531">
    <property type="entry name" value="QUINOLENE RESISTANCE PROTEIN NORA"/>
    <property type="match status" value="1"/>
</dbReference>